<keyword evidence="5" id="KW-0804">Transcription</keyword>
<keyword evidence="2" id="KW-0863">Zinc-finger</keyword>
<keyword evidence="1" id="KW-0479">Metal-binding</keyword>
<comment type="caution">
    <text evidence="8">The sequence shown here is derived from an EMBL/GenBank/DDBJ whole genome shotgun (WGS) entry which is preliminary data.</text>
</comment>
<dbReference type="InterPro" id="IPR049914">
    <property type="entry name" value="PHD1-3/5-6"/>
</dbReference>
<evidence type="ECO:0000313" key="8">
    <source>
        <dbReference type="EMBL" id="KAI5418025.1"/>
    </source>
</evidence>
<dbReference type="Gramene" id="Psat04G0260500-T1">
    <property type="protein sequence ID" value="KAI5418025.1"/>
    <property type="gene ID" value="KIW84_042605"/>
</dbReference>
<dbReference type="Gene3D" id="1.10.20.70">
    <property type="entry name" value="Transcription termination and cleavage factor, C-terminal domain"/>
    <property type="match status" value="1"/>
</dbReference>
<dbReference type="PANTHER" id="PTHR33304:SF51">
    <property type="entry name" value="ZINC FINGER PROTEIN, PUTATIVE-RELATED"/>
    <property type="match status" value="1"/>
</dbReference>
<proteinExistence type="predicted"/>
<dbReference type="FunFam" id="1.10.20.70:FF:000002">
    <property type="entry name" value="Related to Cleavage stimulation factor"/>
    <property type="match status" value="1"/>
</dbReference>
<accession>A0A9D5ATK3</accession>
<dbReference type="GO" id="GO:0008270">
    <property type="term" value="F:zinc ion binding"/>
    <property type="evidence" value="ECO:0007669"/>
    <property type="project" value="UniProtKB-KW"/>
</dbReference>
<feature type="region of interest" description="Disordered" evidence="6">
    <location>
        <begin position="101"/>
        <end position="122"/>
    </location>
</feature>
<dbReference type="Gene3D" id="3.30.40.10">
    <property type="entry name" value="Zinc/RING finger domain, C3HC4 (zinc finger)"/>
    <property type="match status" value="1"/>
</dbReference>
<keyword evidence="3" id="KW-0862">Zinc</keyword>
<evidence type="ECO:0000256" key="1">
    <source>
        <dbReference type="ARBA" id="ARBA00022723"/>
    </source>
</evidence>
<evidence type="ECO:0000256" key="2">
    <source>
        <dbReference type="ARBA" id="ARBA00022771"/>
    </source>
</evidence>
<evidence type="ECO:0000256" key="5">
    <source>
        <dbReference type="ARBA" id="ARBA00023163"/>
    </source>
</evidence>
<dbReference type="InterPro" id="IPR026896">
    <property type="entry name" value="CSTF_C"/>
</dbReference>
<dbReference type="SUPFAM" id="SSF57903">
    <property type="entry name" value="FYVE/PHD zinc finger"/>
    <property type="match status" value="1"/>
</dbReference>
<protein>
    <recommendedName>
        <fullName evidence="7">Transcription termination and cleavage factor C-terminal domain-containing protein</fullName>
    </recommendedName>
</protein>
<dbReference type="Proteomes" id="UP001058974">
    <property type="component" value="Chromosome 4"/>
</dbReference>
<dbReference type="GO" id="GO:0034244">
    <property type="term" value="P:negative regulation of transcription elongation by RNA polymerase II"/>
    <property type="evidence" value="ECO:0007669"/>
    <property type="project" value="InterPro"/>
</dbReference>
<dbReference type="InterPro" id="IPR038192">
    <property type="entry name" value="CSTF_C_sf"/>
</dbReference>
<keyword evidence="9" id="KW-1185">Reference proteome</keyword>
<dbReference type="EMBL" id="JAMSHJ010000004">
    <property type="protein sequence ID" value="KAI5418025.1"/>
    <property type="molecule type" value="Genomic_DNA"/>
</dbReference>
<name>A0A9D5ATK3_PEA</name>
<dbReference type="GO" id="GO:0140566">
    <property type="term" value="F:histone reader activity"/>
    <property type="evidence" value="ECO:0007669"/>
    <property type="project" value="InterPro"/>
</dbReference>
<keyword evidence="4" id="KW-0805">Transcription regulation</keyword>
<dbReference type="PANTHER" id="PTHR33304">
    <property type="match status" value="1"/>
</dbReference>
<dbReference type="Pfam" id="PF14304">
    <property type="entry name" value="CSTF_C"/>
    <property type="match status" value="1"/>
</dbReference>
<evidence type="ECO:0000256" key="6">
    <source>
        <dbReference type="SAM" id="MobiDB-lite"/>
    </source>
</evidence>
<evidence type="ECO:0000256" key="4">
    <source>
        <dbReference type="ARBA" id="ARBA00023015"/>
    </source>
</evidence>
<evidence type="ECO:0000256" key="3">
    <source>
        <dbReference type="ARBA" id="ARBA00022833"/>
    </source>
</evidence>
<feature type="domain" description="Transcription termination and cleavage factor C-terminal" evidence="7">
    <location>
        <begin position="242"/>
        <end position="274"/>
    </location>
</feature>
<evidence type="ECO:0000259" key="7">
    <source>
        <dbReference type="Pfam" id="PF14304"/>
    </source>
</evidence>
<gene>
    <name evidence="8" type="ORF">KIW84_042605</name>
</gene>
<dbReference type="AlphaFoldDB" id="A0A9D5ATK3"/>
<dbReference type="GO" id="GO:0031124">
    <property type="term" value="P:mRNA 3'-end processing"/>
    <property type="evidence" value="ECO:0007669"/>
    <property type="project" value="InterPro"/>
</dbReference>
<organism evidence="8 9">
    <name type="scientific">Pisum sativum</name>
    <name type="common">Garden pea</name>
    <name type="synonym">Lathyrus oleraceus</name>
    <dbReference type="NCBI Taxonomy" id="3888"/>
    <lineage>
        <taxon>Eukaryota</taxon>
        <taxon>Viridiplantae</taxon>
        <taxon>Streptophyta</taxon>
        <taxon>Embryophyta</taxon>
        <taxon>Tracheophyta</taxon>
        <taxon>Spermatophyta</taxon>
        <taxon>Magnoliopsida</taxon>
        <taxon>eudicotyledons</taxon>
        <taxon>Gunneridae</taxon>
        <taxon>Pentapetalae</taxon>
        <taxon>rosids</taxon>
        <taxon>fabids</taxon>
        <taxon>Fabales</taxon>
        <taxon>Fabaceae</taxon>
        <taxon>Papilionoideae</taxon>
        <taxon>50 kb inversion clade</taxon>
        <taxon>NPAAA clade</taxon>
        <taxon>Hologalegina</taxon>
        <taxon>IRL clade</taxon>
        <taxon>Fabeae</taxon>
        <taxon>Lathyrus</taxon>
    </lineage>
</organism>
<reference evidence="8 9" key="1">
    <citation type="journal article" date="2022" name="Nat. Genet.">
        <title>Improved pea reference genome and pan-genome highlight genomic features and evolutionary characteristics.</title>
        <authorList>
            <person name="Yang T."/>
            <person name="Liu R."/>
            <person name="Luo Y."/>
            <person name="Hu S."/>
            <person name="Wang D."/>
            <person name="Wang C."/>
            <person name="Pandey M.K."/>
            <person name="Ge S."/>
            <person name="Xu Q."/>
            <person name="Li N."/>
            <person name="Li G."/>
            <person name="Huang Y."/>
            <person name="Saxena R.K."/>
            <person name="Ji Y."/>
            <person name="Li M."/>
            <person name="Yan X."/>
            <person name="He Y."/>
            <person name="Liu Y."/>
            <person name="Wang X."/>
            <person name="Xiang C."/>
            <person name="Varshney R.K."/>
            <person name="Ding H."/>
            <person name="Gao S."/>
            <person name="Zong X."/>
        </authorList>
    </citation>
    <scope>NUCLEOTIDE SEQUENCE [LARGE SCALE GENOMIC DNA]</scope>
    <source>
        <strain evidence="8 9">cv. Zhongwan 6</strain>
    </source>
</reference>
<dbReference type="InterPro" id="IPR011011">
    <property type="entry name" value="Znf_FYVE_PHD"/>
</dbReference>
<dbReference type="InterPro" id="IPR013083">
    <property type="entry name" value="Znf_RING/FYVE/PHD"/>
</dbReference>
<sequence>MDYALRHTCFKTHGGWQYRNCNLQKPQKLHINTNNKPKEIVDIVASGEKCATNKDKLIDDTSNVSLKVCPKSQADPDNDVCDAKVEDCKCSVHYEHNEKGEELIKSPGKQESQSENESDESDVVEHDVKVCDICGDAGREDLLAICCRCTDGAEHTYCMREMLEKLPEGDWFCEERQDAVEAENKRPDAEEFFSKRQTLESSKGSSHVLGSSLLPAPAVPKAEARHPDQQSSQLPSDVESVLLQQVLNLTPEQLSSLPPDQQQQVIQLQQALKRDQMQPA</sequence>
<evidence type="ECO:0000313" key="9">
    <source>
        <dbReference type="Proteomes" id="UP001058974"/>
    </source>
</evidence>